<dbReference type="OrthoDB" id="9804286at2"/>
<gene>
    <name evidence="3" type="ORF">D9X91_18470</name>
</gene>
<dbReference type="GO" id="GO:0016779">
    <property type="term" value="F:nucleotidyltransferase activity"/>
    <property type="evidence" value="ECO:0007669"/>
    <property type="project" value="UniProtKB-KW"/>
</dbReference>
<sequence>MDERYSRQILFNKIGESGQKKLAEKHILIIGAGALGTGNAEQLVRAGVGKITIVDRDYVESSNLQRQQLYTEKDAETRMPKAAAAKERLQQINSSVQVEAHVADVQVNELRGLMEGVQLIIDATDNFDTRLLINDMSQKHEVPWIYGACVGSYGLSYTIIPGKSPCLKCLLESVPMGGATCDTAGIISPAVQMVTAYQSVEALKILVEDYDALRHKLVSFDLWSNRHIELDISNVKKEQCPSCGTNPSYPHLSFENQTKSAVLCGRATVQIRPSARVQRDLEQLEKALENQAGKVERNPFLLSYQFEDKRLIFFKDGRVMIHGTKDIAEAKTLYHKIVG</sequence>
<dbReference type="PANTHER" id="PTHR10953:SF102">
    <property type="entry name" value="ADENYLYLTRANSFERASE AND SULFURTRANSFERASE MOCS3"/>
    <property type="match status" value="1"/>
</dbReference>
<evidence type="ECO:0000259" key="2">
    <source>
        <dbReference type="Pfam" id="PF00899"/>
    </source>
</evidence>
<proteinExistence type="inferred from homology"/>
<keyword evidence="3" id="KW-0808">Transferase</keyword>
<name>A0A3L7JSL4_9BACI</name>
<dbReference type="EMBL" id="RCVZ01000016">
    <property type="protein sequence ID" value="RLQ93255.1"/>
    <property type="molecule type" value="Genomic_DNA"/>
</dbReference>
<accession>A0A3L7JSL4</accession>
<dbReference type="NCBIfam" id="NF009123">
    <property type="entry name" value="PRK12475.1"/>
    <property type="match status" value="1"/>
</dbReference>
<dbReference type="Gene3D" id="3.40.50.720">
    <property type="entry name" value="NAD(P)-binding Rossmann-like Domain"/>
    <property type="match status" value="1"/>
</dbReference>
<comment type="caution">
    <text evidence="3">The sequence shown here is derived from an EMBL/GenBank/DDBJ whole genome shotgun (WGS) entry which is preliminary data.</text>
</comment>
<dbReference type="SUPFAM" id="SSF69572">
    <property type="entry name" value="Activating enzymes of the ubiquitin-like proteins"/>
    <property type="match status" value="1"/>
</dbReference>
<dbReference type="GO" id="GO:0005829">
    <property type="term" value="C:cytosol"/>
    <property type="evidence" value="ECO:0007669"/>
    <property type="project" value="TreeGrafter"/>
</dbReference>
<dbReference type="Proteomes" id="UP000276770">
    <property type="component" value="Unassembled WGS sequence"/>
</dbReference>
<dbReference type="InterPro" id="IPR035985">
    <property type="entry name" value="Ubiquitin-activating_enz"/>
</dbReference>
<dbReference type="CDD" id="cd00757">
    <property type="entry name" value="ThiF_MoeB_HesA_family"/>
    <property type="match status" value="1"/>
</dbReference>
<dbReference type="GO" id="GO:0004792">
    <property type="term" value="F:thiosulfate-cyanide sulfurtransferase activity"/>
    <property type="evidence" value="ECO:0007669"/>
    <property type="project" value="TreeGrafter"/>
</dbReference>
<evidence type="ECO:0000313" key="3">
    <source>
        <dbReference type="EMBL" id="RLQ93255.1"/>
    </source>
</evidence>
<reference evidence="3 4" key="1">
    <citation type="submission" date="2018-10" db="EMBL/GenBank/DDBJ databases">
        <title>Falsibacillus sp. genome draft.</title>
        <authorList>
            <person name="Shi S."/>
        </authorList>
    </citation>
    <scope>NUCLEOTIDE SEQUENCE [LARGE SCALE GENOMIC DNA]</scope>
    <source>
        <strain evidence="3 4">GY 10110</strain>
    </source>
</reference>
<comment type="similarity">
    <text evidence="1">Belongs to the HesA/MoeB/ThiF family.</text>
</comment>
<dbReference type="AlphaFoldDB" id="A0A3L7JSL4"/>
<dbReference type="GO" id="GO:0008641">
    <property type="term" value="F:ubiquitin-like modifier activating enzyme activity"/>
    <property type="evidence" value="ECO:0007669"/>
    <property type="project" value="InterPro"/>
</dbReference>
<dbReference type="RefSeq" id="WP_121682163.1">
    <property type="nucleotide sequence ID" value="NZ_RCVZ01000016.1"/>
</dbReference>
<dbReference type="GO" id="GO:0008146">
    <property type="term" value="F:sulfotransferase activity"/>
    <property type="evidence" value="ECO:0007669"/>
    <property type="project" value="TreeGrafter"/>
</dbReference>
<dbReference type="PANTHER" id="PTHR10953">
    <property type="entry name" value="UBIQUITIN-ACTIVATING ENZYME E1"/>
    <property type="match status" value="1"/>
</dbReference>
<evidence type="ECO:0000313" key="4">
    <source>
        <dbReference type="Proteomes" id="UP000276770"/>
    </source>
</evidence>
<keyword evidence="3" id="KW-0548">Nucleotidyltransferase</keyword>
<dbReference type="InterPro" id="IPR000594">
    <property type="entry name" value="ThiF_NAD_FAD-bd"/>
</dbReference>
<evidence type="ECO:0000256" key="1">
    <source>
        <dbReference type="ARBA" id="ARBA00009919"/>
    </source>
</evidence>
<keyword evidence="4" id="KW-1185">Reference proteome</keyword>
<dbReference type="InterPro" id="IPR045886">
    <property type="entry name" value="ThiF/MoeB/HesA"/>
</dbReference>
<dbReference type="FunFam" id="3.40.50.720:FF:000080">
    <property type="entry name" value="Thiazole biosynthesis adenylyltransferase ThiF"/>
    <property type="match status" value="1"/>
</dbReference>
<protein>
    <submittedName>
        <fullName evidence="3">Thiazole biosynthesis adenylyltransferase ThiF</fullName>
    </submittedName>
</protein>
<feature type="domain" description="THIF-type NAD/FAD binding fold" evidence="2">
    <location>
        <begin position="5"/>
        <end position="241"/>
    </location>
</feature>
<dbReference type="Pfam" id="PF00899">
    <property type="entry name" value="ThiF"/>
    <property type="match status" value="1"/>
</dbReference>
<organism evidence="3 4">
    <name type="scientific">Falsibacillus albus</name>
    <dbReference type="NCBI Taxonomy" id="2478915"/>
    <lineage>
        <taxon>Bacteria</taxon>
        <taxon>Bacillati</taxon>
        <taxon>Bacillota</taxon>
        <taxon>Bacilli</taxon>
        <taxon>Bacillales</taxon>
        <taxon>Bacillaceae</taxon>
        <taxon>Falsibacillus</taxon>
    </lineage>
</organism>